<dbReference type="EMBL" id="JAMXIB010000017">
    <property type="protein sequence ID" value="MCO5725988.1"/>
    <property type="molecule type" value="Genomic_DNA"/>
</dbReference>
<comment type="caution">
    <text evidence="1">The sequence shown here is derived from an EMBL/GenBank/DDBJ whole genome shotgun (WGS) entry which is preliminary data.</text>
</comment>
<sequence>MLSALLASLPMILLGQEGNYKFENFGNQSVLLNGNVTGSVSDLGLTYYNPARLALIEQPAFTIGGKAYQWSRYQFDNILQTEKGLSSNSFGGIPATIAGTFSVKRLPNHKFAYSILSRHRSDIQLGYNSGLLKEDPIQILPDIQGSFTDLSFKDQLREEWFGVTWAHSLSEHFAVGASLFGSIYEIQGRADILINEQRENNSVIAYNNRLSYQQKTHGLFLRLGAAWQWSGIDLGMNVSLPFTSLRNKTSFTYLESLSGFSAEEDFIVAEEFGGLKGQRKTPLGIALGAGVPWKKNKLHFNMEWHGAVPSYERIAFPVLNGEASVGENPFREQLRQVFNFGAGAEVYLSESVNLIGSFSSDFSATEQGTNLFDLINQSSANVNLLDDFWHVALGVDLDFPWGNFTLGSSYAATSSRIDSSPEIPAEGINAQPRNFTTNISFERWRFIVGLEIPLIRDTLKNLPIPIQ</sequence>
<accession>A0ABT1B122</accession>
<evidence type="ECO:0008006" key="3">
    <source>
        <dbReference type="Google" id="ProtNLM"/>
    </source>
</evidence>
<dbReference type="Proteomes" id="UP001206312">
    <property type="component" value="Unassembled WGS sequence"/>
</dbReference>
<evidence type="ECO:0000313" key="1">
    <source>
        <dbReference type="EMBL" id="MCO5725988.1"/>
    </source>
</evidence>
<dbReference type="Gene3D" id="2.40.160.60">
    <property type="entry name" value="Outer membrane protein transport protein (OMPP1/FadL/TodX)"/>
    <property type="match status" value="1"/>
</dbReference>
<dbReference type="RefSeq" id="WP_252742360.1">
    <property type="nucleotide sequence ID" value="NZ_JAMXIB010000017.1"/>
</dbReference>
<keyword evidence="2" id="KW-1185">Reference proteome</keyword>
<organism evidence="1 2">
    <name type="scientific">Robiginitalea marina</name>
    <dbReference type="NCBI Taxonomy" id="2954105"/>
    <lineage>
        <taxon>Bacteria</taxon>
        <taxon>Pseudomonadati</taxon>
        <taxon>Bacteroidota</taxon>
        <taxon>Flavobacteriia</taxon>
        <taxon>Flavobacteriales</taxon>
        <taxon>Flavobacteriaceae</taxon>
        <taxon>Robiginitalea</taxon>
    </lineage>
</organism>
<name>A0ABT1B122_9FLAO</name>
<gene>
    <name evidence="1" type="ORF">NG653_14080</name>
</gene>
<evidence type="ECO:0000313" key="2">
    <source>
        <dbReference type="Proteomes" id="UP001206312"/>
    </source>
</evidence>
<proteinExistence type="predicted"/>
<reference evidence="1 2" key="1">
    <citation type="submission" date="2022-06" db="EMBL/GenBank/DDBJ databases">
        <authorList>
            <person name="Xuan X."/>
        </authorList>
    </citation>
    <scope>NUCLEOTIDE SEQUENCE [LARGE SCALE GENOMIC DNA]</scope>
    <source>
        <strain evidence="1 2">2V75</strain>
    </source>
</reference>
<protein>
    <recommendedName>
        <fullName evidence="3">DUF5723 domain-containing protein</fullName>
    </recommendedName>
</protein>